<keyword evidence="2" id="KW-1185">Reference proteome</keyword>
<dbReference type="SUPFAM" id="SSF53850">
    <property type="entry name" value="Periplasmic binding protein-like II"/>
    <property type="match status" value="1"/>
</dbReference>
<evidence type="ECO:0000313" key="1">
    <source>
        <dbReference type="EMBL" id="MDT0602181.1"/>
    </source>
</evidence>
<dbReference type="PROSITE" id="PS51257">
    <property type="entry name" value="PROKAR_LIPOPROTEIN"/>
    <property type="match status" value="1"/>
</dbReference>
<sequence length="223" mass="25682">MHKVLIPLLVFVSFACQTQSIRVGVPNIDHSSYSKGNISANVFEHKPLFKCMEDSLQTAIDWQGYPLLRLMKMVENNKLDASFPLIFNQERDKKAHRSEYVNDGVYSWVAIDESVDMADRELDVGAMRGSAQHSKLSALNYKYIYLSDEHSKLFTLLLARKLKVIVISKFILDKFRLEHPDTKLTIKKQFGFQVGFYMSPQYHANNANSFNKAIAECRHLFII</sequence>
<gene>
    <name evidence="1" type="ORF">RM573_01070</name>
</gene>
<evidence type="ECO:0000313" key="2">
    <source>
        <dbReference type="Proteomes" id="UP001266357"/>
    </source>
</evidence>
<organism evidence="1 2">
    <name type="scientific">Thalassotalea castellviae</name>
    <dbReference type="NCBI Taxonomy" id="3075612"/>
    <lineage>
        <taxon>Bacteria</taxon>
        <taxon>Pseudomonadati</taxon>
        <taxon>Pseudomonadota</taxon>
        <taxon>Gammaproteobacteria</taxon>
        <taxon>Alteromonadales</taxon>
        <taxon>Colwelliaceae</taxon>
        <taxon>Thalassotalea</taxon>
    </lineage>
</organism>
<comment type="caution">
    <text evidence="1">The sequence shown here is derived from an EMBL/GenBank/DDBJ whole genome shotgun (WGS) entry which is preliminary data.</text>
</comment>
<name>A0ABU2ZW72_9GAMM</name>
<dbReference type="Proteomes" id="UP001266357">
    <property type="component" value="Unassembled WGS sequence"/>
</dbReference>
<dbReference type="Gene3D" id="3.40.190.10">
    <property type="entry name" value="Periplasmic binding protein-like II"/>
    <property type="match status" value="2"/>
</dbReference>
<dbReference type="RefSeq" id="WP_311575933.1">
    <property type="nucleotide sequence ID" value="NZ_JAVRIF010000001.1"/>
</dbReference>
<dbReference type="EMBL" id="JAVRIF010000001">
    <property type="protein sequence ID" value="MDT0602181.1"/>
    <property type="molecule type" value="Genomic_DNA"/>
</dbReference>
<proteinExistence type="predicted"/>
<reference evidence="1 2" key="1">
    <citation type="submission" date="2023-09" db="EMBL/GenBank/DDBJ databases">
        <authorList>
            <person name="Rey-Velasco X."/>
        </authorList>
    </citation>
    <scope>NUCLEOTIDE SEQUENCE [LARGE SCALE GENOMIC DNA]</scope>
    <source>
        <strain evidence="1 2">W431</strain>
    </source>
</reference>
<protein>
    <submittedName>
        <fullName evidence="1">Transporter substrate-binding domain-containing protein</fullName>
    </submittedName>
</protein>
<accession>A0ABU2ZW72</accession>